<dbReference type="Proteomes" id="UP000321606">
    <property type="component" value="Chromosome"/>
</dbReference>
<dbReference type="AlphaFoldDB" id="A0A510JBD9"/>
<feature type="region of interest" description="Disordered" evidence="1">
    <location>
        <begin position="44"/>
        <end position="72"/>
    </location>
</feature>
<sequence length="232" mass="27352">MYEDIKPLIKDEYENGTSMSVLSKKYNTNLSSIKKWSSQENWIKKKQNKVTKNKSNRTKKSNQNNSVTLDRETQIKKDILKGKSKKEIMSEYDISERTYQRKAKSIRQARLEKTERYLDMIAEKVYPDLESVLENTEKAKRNLVVRSIKEVGNQETDIKKIQEYNKAFNSIKQMANDIMRTGKILTPFELLEIDKQLSEEELQQQKIDVEKNKNLITEEFEQVVIVDDTDKD</sequence>
<dbReference type="RefSeq" id="WP_026737005.1">
    <property type="nucleotide sequence ID" value="NZ_AP019822.1"/>
</dbReference>
<evidence type="ECO:0000313" key="3">
    <source>
        <dbReference type="Proteomes" id="UP000321606"/>
    </source>
</evidence>
<protein>
    <submittedName>
        <fullName evidence="2">Uncharacterized protein</fullName>
    </submittedName>
</protein>
<dbReference type="OrthoDB" id="82478at2"/>
<feature type="compositionally biased region" description="Basic residues" evidence="1">
    <location>
        <begin position="44"/>
        <end position="60"/>
    </location>
</feature>
<evidence type="ECO:0000256" key="1">
    <source>
        <dbReference type="SAM" id="MobiDB-lite"/>
    </source>
</evidence>
<reference evidence="2 3" key="1">
    <citation type="submission" date="2019-07" db="EMBL/GenBank/DDBJ databases">
        <title>Complete Genome Sequence of Leptotrichia goodfellowii Strain JCM 16774.</title>
        <authorList>
            <person name="Watanabe S."/>
            <person name="Cui L."/>
        </authorList>
    </citation>
    <scope>NUCLEOTIDE SEQUENCE [LARGE SCALE GENOMIC DNA]</scope>
    <source>
        <strain evidence="2 3">JCM16774</strain>
    </source>
</reference>
<dbReference type="EMBL" id="AP019822">
    <property type="protein sequence ID" value="BBM35443.1"/>
    <property type="molecule type" value="Genomic_DNA"/>
</dbReference>
<name>A0A510JBD9_9FUSO</name>
<dbReference type="KEGG" id="lgo:JCM16774_0356"/>
<evidence type="ECO:0000313" key="2">
    <source>
        <dbReference type="EMBL" id="BBM35443.1"/>
    </source>
</evidence>
<accession>A0A510JBD9</accession>
<organism evidence="2 3">
    <name type="scientific">Pseudoleptotrichia goodfellowii</name>
    <dbReference type="NCBI Taxonomy" id="157692"/>
    <lineage>
        <taxon>Bacteria</taxon>
        <taxon>Fusobacteriati</taxon>
        <taxon>Fusobacteriota</taxon>
        <taxon>Fusobacteriia</taxon>
        <taxon>Fusobacteriales</taxon>
        <taxon>Leptotrichiaceae</taxon>
        <taxon>Pseudoleptotrichia</taxon>
    </lineage>
</organism>
<gene>
    <name evidence="2" type="ORF">JCM16774_0356</name>
</gene>
<dbReference type="STRING" id="714315.GCA_000516535_00368"/>
<proteinExistence type="predicted"/>
<dbReference type="Gene3D" id="3.40.50.2300">
    <property type="match status" value="1"/>
</dbReference>